<accession>A0A0K2UGA6</accession>
<dbReference type="SUPFAM" id="SSF82199">
    <property type="entry name" value="SET domain"/>
    <property type="match status" value="1"/>
</dbReference>
<feature type="region of interest" description="Disordered" evidence="6">
    <location>
        <begin position="151"/>
        <end position="173"/>
    </location>
</feature>
<proteinExistence type="predicted"/>
<dbReference type="PROSITE" id="PS50157">
    <property type="entry name" value="ZINC_FINGER_C2H2_2"/>
    <property type="match status" value="5"/>
</dbReference>
<dbReference type="InterPro" id="IPR046341">
    <property type="entry name" value="SET_dom_sf"/>
</dbReference>
<feature type="domain" description="C2H2-type" evidence="7">
    <location>
        <begin position="533"/>
        <end position="556"/>
    </location>
</feature>
<dbReference type="GO" id="GO:0008757">
    <property type="term" value="F:S-adenosylmethionine-dependent methyltransferase activity"/>
    <property type="evidence" value="ECO:0007669"/>
    <property type="project" value="UniProtKB-ARBA"/>
</dbReference>
<dbReference type="GO" id="GO:0008270">
    <property type="term" value="F:zinc ion binding"/>
    <property type="evidence" value="ECO:0007669"/>
    <property type="project" value="UniProtKB-KW"/>
</dbReference>
<dbReference type="OrthoDB" id="6369905at2759"/>
<feature type="non-terminal residue" evidence="8">
    <location>
        <position position="1"/>
    </location>
</feature>
<dbReference type="FunFam" id="3.30.160.60:FF:000100">
    <property type="entry name" value="Zinc finger 45-like"/>
    <property type="match status" value="1"/>
</dbReference>
<feature type="compositionally biased region" description="Low complexity" evidence="6">
    <location>
        <begin position="156"/>
        <end position="169"/>
    </location>
</feature>
<dbReference type="PROSITE" id="PS00028">
    <property type="entry name" value="ZINC_FINGER_C2H2_1"/>
    <property type="match status" value="5"/>
</dbReference>
<dbReference type="SMART" id="SM00355">
    <property type="entry name" value="ZnF_C2H2"/>
    <property type="match status" value="6"/>
</dbReference>
<dbReference type="PANTHER" id="PTHR24379:SF121">
    <property type="entry name" value="C2H2-TYPE DOMAIN-CONTAINING PROTEIN"/>
    <property type="match status" value="1"/>
</dbReference>
<dbReference type="Pfam" id="PF00096">
    <property type="entry name" value="zf-C2H2"/>
    <property type="match status" value="2"/>
</dbReference>
<dbReference type="SUPFAM" id="SSF57667">
    <property type="entry name" value="beta-beta-alpha zinc fingers"/>
    <property type="match status" value="3"/>
</dbReference>
<keyword evidence="2" id="KW-0677">Repeat</keyword>
<dbReference type="InterPro" id="IPR036236">
    <property type="entry name" value="Znf_C2H2_sf"/>
</dbReference>
<evidence type="ECO:0000256" key="4">
    <source>
        <dbReference type="ARBA" id="ARBA00022833"/>
    </source>
</evidence>
<dbReference type="Gene3D" id="2.170.270.10">
    <property type="entry name" value="SET domain"/>
    <property type="match status" value="1"/>
</dbReference>
<keyword evidence="3 5" id="KW-0863">Zinc-finger</keyword>
<protein>
    <recommendedName>
        <fullName evidence="7">C2H2-type domain-containing protein</fullName>
    </recommendedName>
</protein>
<dbReference type="FunFam" id="3.30.160.60:FF:000670">
    <property type="entry name" value="zinc finger protein 22"/>
    <property type="match status" value="1"/>
</dbReference>
<name>A0A0K2UGA6_LEPSM</name>
<dbReference type="PANTHER" id="PTHR24379">
    <property type="entry name" value="KRAB AND ZINC FINGER DOMAIN-CONTAINING"/>
    <property type="match status" value="1"/>
</dbReference>
<keyword evidence="1" id="KW-0479">Metal-binding</keyword>
<dbReference type="InterPro" id="IPR001214">
    <property type="entry name" value="SET_dom"/>
</dbReference>
<dbReference type="Pfam" id="PF21549">
    <property type="entry name" value="PRDM2_PR"/>
    <property type="match status" value="1"/>
</dbReference>
<dbReference type="EMBL" id="HACA01019385">
    <property type="protein sequence ID" value="CDW36746.1"/>
    <property type="molecule type" value="Transcribed_RNA"/>
</dbReference>
<dbReference type="GO" id="GO:0008276">
    <property type="term" value="F:protein methyltransferase activity"/>
    <property type="evidence" value="ECO:0007669"/>
    <property type="project" value="UniProtKB-ARBA"/>
</dbReference>
<dbReference type="AlphaFoldDB" id="A0A0K2UGA6"/>
<keyword evidence="4" id="KW-0862">Zinc</keyword>
<reference evidence="8" key="1">
    <citation type="submission" date="2014-05" db="EMBL/GenBank/DDBJ databases">
        <authorList>
            <person name="Chronopoulou M."/>
        </authorList>
    </citation>
    <scope>NUCLEOTIDE SEQUENCE</scope>
    <source>
        <tissue evidence="8">Whole organism</tissue>
    </source>
</reference>
<feature type="domain" description="C2H2-type" evidence="7">
    <location>
        <begin position="416"/>
        <end position="444"/>
    </location>
</feature>
<evidence type="ECO:0000259" key="7">
    <source>
        <dbReference type="PROSITE" id="PS50157"/>
    </source>
</evidence>
<evidence type="ECO:0000256" key="2">
    <source>
        <dbReference type="ARBA" id="ARBA00022737"/>
    </source>
</evidence>
<feature type="domain" description="C2H2-type" evidence="7">
    <location>
        <begin position="505"/>
        <end position="532"/>
    </location>
</feature>
<evidence type="ECO:0000256" key="5">
    <source>
        <dbReference type="PROSITE-ProRule" id="PRU00042"/>
    </source>
</evidence>
<feature type="domain" description="C2H2-type" evidence="7">
    <location>
        <begin position="476"/>
        <end position="504"/>
    </location>
</feature>
<dbReference type="Gene3D" id="3.30.160.60">
    <property type="entry name" value="Classic Zinc Finger"/>
    <property type="match status" value="4"/>
</dbReference>
<organism evidence="8">
    <name type="scientific">Lepeophtheirus salmonis</name>
    <name type="common">Salmon louse</name>
    <name type="synonym">Caligus salmonis</name>
    <dbReference type="NCBI Taxonomy" id="72036"/>
    <lineage>
        <taxon>Eukaryota</taxon>
        <taxon>Metazoa</taxon>
        <taxon>Ecdysozoa</taxon>
        <taxon>Arthropoda</taxon>
        <taxon>Crustacea</taxon>
        <taxon>Multicrustacea</taxon>
        <taxon>Hexanauplia</taxon>
        <taxon>Copepoda</taxon>
        <taxon>Siphonostomatoida</taxon>
        <taxon>Caligidae</taxon>
        <taxon>Lepeophtheirus</taxon>
    </lineage>
</organism>
<evidence type="ECO:0000313" key="8">
    <source>
        <dbReference type="EMBL" id="CDW36746.1"/>
    </source>
</evidence>
<dbReference type="GO" id="GO:0008170">
    <property type="term" value="F:N-methyltransferase activity"/>
    <property type="evidence" value="ECO:0007669"/>
    <property type="project" value="UniProtKB-ARBA"/>
</dbReference>
<feature type="domain" description="C2H2-type" evidence="7">
    <location>
        <begin position="447"/>
        <end position="475"/>
    </location>
</feature>
<dbReference type="InterPro" id="IPR013087">
    <property type="entry name" value="Znf_C2H2_type"/>
</dbReference>
<evidence type="ECO:0000256" key="6">
    <source>
        <dbReference type="SAM" id="MobiDB-lite"/>
    </source>
</evidence>
<sequence length="570" mass="66195">EDVIIYLSMDKSVFPRDKPIFEILLKKFSSDIPSLLSHLLTMHNESCGCHLSDYDSRKTYNQIWNQKKLQFMELHKLVSQMDFEEYLNRVLRLLIHADIPGTLPLPEAEFWASLRNRIISGNEEILEDAYPPSFVEEELNDIHNYIEKEMTSSELTSPSEFRSTSSTSTKPKVSRSCVPIDCTGISSSFGISWFCIHCSIFHFSKYDCLHYSYIHKSTSPLDQDQCLNVSSEKVAAKVHIQKGSRFGPIQGDILPENRIDFDEDRLNLWLLYRENSNRRMIVKGTQDWTKFLSRAQDSAEANLLVISSGNQLYLVASKDISCGEELFIYNKEDPLTEFWTSRSRAWSNQTKCNRCASNGIFENACDYRTHVSLWHDLRYDGNPLNRVYYCPDCSVKSIGAKEFIRHSRETHGTLPFVCLHCSKRFETYNSLLKHKIRMHDGGKSMKRTCRDCGKEYADSKAWKFHVGQVHAKSKDLQCNNCDMYFSSRYALSRHIREVHNQTQEYSCTKCARQFSQPSNLKQHMLIHTGEKPFSCLNCTSTFTTKQCLQVHYRKIHGYSDRNMPIIIKKF</sequence>
<evidence type="ECO:0000256" key="1">
    <source>
        <dbReference type="ARBA" id="ARBA00022723"/>
    </source>
</evidence>
<evidence type="ECO:0000256" key="3">
    <source>
        <dbReference type="ARBA" id="ARBA00022771"/>
    </source>
</evidence>